<feature type="region of interest" description="Disordered" evidence="1">
    <location>
        <begin position="1"/>
        <end position="30"/>
    </location>
</feature>
<gene>
    <name evidence="2" type="ORF">CRG98_006720</name>
</gene>
<dbReference type="EMBL" id="PGOL01000306">
    <property type="protein sequence ID" value="PKI72852.1"/>
    <property type="molecule type" value="Genomic_DNA"/>
</dbReference>
<evidence type="ECO:0000256" key="1">
    <source>
        <dbReference type="SAM" id="MobiDB-lite"/>
    </source>
</evidence>
<keyword evidence="3" id="KW-1185">Reference proteome</keyword>
<comment type="caution">
    <text evidence="2">The sequence shown here is derived from an EMBL/GenBank/DDBJ whole genome shotgun (WGS) entry which is preliminary data.</text>
</comment>
<name>A0A2I0KWL3_PUNGR</name>
<organism evidence="2 3">
    <name type="scientific">Punica granatum</name>
    <name type="common">Pomegranate</name>
    <dbReference type="NCBI Taxonomy" id="22663"/>
    <lineage>
        <taxon>Eukaryota</taxon>
        <taxon>Viridiplantae</taxon>
        <taxon>Streptophyta</taxon>
        <taxon>Embryophyta</taxon>
        <taxon>Tracheophyta</taxon>
        <taxon>Spermatophyta</taxon>
        <taxon>Magnoliopsida</taxon>
        <taxon>eudicotyledons</taxon>
        <taxon>Gunneridae</taxon>
        <taxon>Pentapetalae</taxon>
        <taxon>rosids</taxon>
        <taxon>malvids</taxon>
        <taxon>Myrtales</taxon>
        <taxon>Lythraceae</taxon>
        <taxon>Punica</taxon>
    </lineage>
</organism>
<dbReference type="AlphaFoldDB" id="A0A2I0KWL3"/>
<reference evidence="2 3" key="1">
    <citation type="submission" date="2017-11" db="EMBL/GenBank/DDBJ databases">
        <title>De-novo sequencing of pomegranate (Punica granatum L.) genome.</title>
        <authorList>
            <person name="Akparov Z."/>
            <person name="Amiraslanov A."/>
            <person name="Hajiyeva S."/>
            <person name="Abbasov M."/>
            <person name="Kaur K."/>
            <person name="Hamwieh A."/>
            <person name="Solovyev V."/>
            <person name="Salamov A."/>
            <person name="Braich B."/>
            <person name="Kosarev P."/>
            <person name="Mahmoud A."/>
            <person name="Hajiyev E."/>
            <person name="Babayeva S."/>
            <person name="Izzatullayeva V."/>
            <person name="Mammadov A."/>
            <person name="Mammadov A."/>
            <person name="Sharifova S."/>
            <person name="Ojaghi J."/>
            <person name="Eynullazada K."/>
            <person name="Bayramov B."/>
            <person name="Abdulazimova A."/>
            <person name="Shahmuradov I."/>
        </authorList>
    </citation>
    <scope>NUCLEOTIDE SEQUENCE [LARGE SCALE GENOMIC DNA]</scope>
    <source>
        <strain evidence="3">cv. AG2017</strain>
        <tissue evidence="2">Leaf</tissue>
    </source>
</reference>
<sequence length="277" mass="30462">MAADMALLKGSNSASSSSTPPPGCSLANDLPGARSFPDTRIGGQPYYCIPAVYSPGAHPLSFDDSTGNRPSLARVAPAQSTFVLAPITEPFPVLALQSQTSLPFQAPPIPNILYYNPSTYTMTIFEALLTYSPLTKETEQERWIKRVEEMMRAMLRIRCHTYRATKNRMGVYYSHLLGYMSSLSELIQAGKKVNLEIRLGRIDNLVKKGDGESSKKTTATVASSYTKKGKGTSVNVVNPGSLASSSTRLTSRHLFHYRINRPRCSNTRLSQFTTQLL</sequence>
<proteinExistence type="predicted"/>
<accession>A0A2I0KWL3</accession>
<dbReference type="Proteomes" id="UP000233551">
    <property type="component" value="Unassembled WGS sequence"/>
</dbReference>
<evidence type="ECO:0000313" key="3">
    <source>
        <dbReference type="Proteomes" id="UP000233551"/>
    </source>
</evidence>
<evidence type="ECO:0000313" key="2">
    <source>
        <dbReference type="EMBL" id="PKI72852.1"/>
    </source>
</evidence>
<protein>
    <submittedName>
        <fullName evidence="2">Uncharacterized protein</fullName>
    </submittedName>
</protein>